<dbReference type="InterPro" id="IPR025986">
    <property type="entry name" value="RPAP3-like_C"/>
</dbReference>
<dbReference type="Proteomes" id="UP001515500">
    <property type="component" value="Chromosome 6"/>
</dbReference>
<evidence type="ECO:0000259" key="3">
    <source>
        <dbReference type="Pfam" id="PF13877"/>
    </source>
</evidence>
<organism evidence="4 5">
    <name type="scientific">Dioscorea cayennensis subsp. rotundata</name>
    <name type="common">White Guinea yam</name>
    <name type="synonym">Dioscorea rotundata</name>
    <dbReference type="NCBI Taxonomy" id="55577"/>
    <lineage>
        <taxon>Eukaryota</taxon>
        <taxon>Viridiplantae</taxon>
        <taxon>Streptophyta</taxon>
        <taxon>Embryophyta</taxon>
        <taxon>Tracheophyta</taxon>
        <taxon>Spermatophyta</taxon>
        <taxon>Magnoliopsida</taxon>
        <taxon>Liliopsida</taxon>
        <taxon>Dioscoreales</taxon>
        <taxon>Dioscoreaceae</taxon>
        <taxon>Dioscorea</taxon>
    </lineage>
</organism>
<evidence type="ECO:0000313" key="5">
    <source>
        <dbReference type="RefSeq" id="XP_039126609.1"/>
    </source>
</evidence>
<dbReference type="RefSeq" id="XP_039126609.1">
    <property type="nucleotide sequence ID" value="XM_039270675.1"/>
</dbReference>
<dbReference type="InterPro" id="IPR019734">
    <property type="entry name" value="TPR_rpt"/>
</dbReference>
<dbReference type="AlphaFoldDB" id="A0AB40BHN2"/>
<protein>
    <submittedName>
        <fullName evidence="5">RNA polymerase II-associated protein 3</fullName>
    </submittedName>
</protein>
<dbReference type="GeneID" id="120262788"/>
<feature type="region of interest" description="Disordered" evidence="2">
    <location>
        <begin position="1"/>
        <end position="44"/>
    </location>
</feature>
<dbReference type="PROSITE" id="PS50005">
    <property type="entry name" value="TPR"/>
    <property type="match status" value="1"/>
</dbReference>
<dbReference type="Pfam" id="PF13877">
    <property type="entry name" value="RPAP3_C"/>
    <property type="match status" value="1"/>
</dbReference>
<feature type="domain" description="RNA-polymerase II-associated protein 3-like C-terminal" evidence="3">
    <location>
        <begin position="329"/>
        <end position="417"/>
    </location>
</feature>
<feature type="repeat" description="TPR" evidence="1">
    <location>
        <begin position="86"/>
        <end position="119"/>
    </location>
</feature>
<keyword evidence="4" id="KW-1185">Reference proteome</keyword>
<evidence type="ECO:0000313" key="4">
    <source>
        <dbReference type="Proteomes" id="UP001515500"/>
    </source>
</evidence>
<keyword evidence="1" id="KW-0802">TPR repeat</keyword>
<evidence type="ECO:0000256" key="2">
    <source>
        <dbReference type="SAM" id="MobiDB-lite"/>
    </source>
</evidence>
<dbReference type="SUPFAM" id="SSF48452">
    <property type="entry name" value="TPR-like"/>
    <property type="match status" value="1"/>
</dbReference>
<name>A0AB40BHN2_DIOCR</name>
<evidence type="ECO:0000256" key="1">
    <source>
        <dbReference type="PROSITE-ProRule" id="PRU00339"/>
    </source>
</evidence>
<gene>
    <name evidence="5" type="primary">LOC120262788</name>
</gene>
<reference evidence="5" key="1">
    <citation type="submission" date="2025-08" db="UniProtKB">
        <authorList>
            <consortium name="RefSeq"/>
        </authorList>
    </citation>
    <scope>IDENTIFICATION</scope>
</reference>
<dbReference type="Pfam" id="PF00515">
    <property type="entry name" value="TPR_1"/>
    <property type="match status" value="1"/>
</dbReference>
<dbReference type="PANTHER" id="PTHR47329:SF1">
    <property type="entry name" value="OS05G0129900 PROTEIN"/>
    <property type="match status" value="1"/>
</dbReference>
<accession>A0AB40BHN2</accession>
<proteinExistence type="predicted"/>
<dbReference type="InterPro" id="IPR011990">
    <property type="entry name" value="TPR-like_helical_dom_sf"/>
</dbReference>
<dbReference type="PANTHER" id="PTHR47329">
    <property type="entry name" value="OS05G0129900 PROTEIN"/>
    <property type="match status" value="1"/>
</dbReference>
<dbReference type="Gene3D" id="1.25.40.10">
    <property type="entry name" value="Tetratricopeptide repeat domain"/>
    <property type="match status" value="1"/>
</dbReference>
<sequence length="464" mass="51521">MITCPRGKSRNLKAKLRDGNKSNTGEPDQNRGPPRKVVAVDANRKTNTVSAASFGDYNERYDYLKYSDASSSVSSSFVDEDKPPDATSEKELGNEYFKQRKFNEAIDCYSRSIALRPTSVAFANRAMSYLKVKRYEDAENDCTEALNLDDRYVKAYSRRATARRELGKLKSSLQDAEFAMRLEPNNQELKKQHMETKSLLEKEIVKKSSGASKASVPVVQIVGEQDMETKDPHVSSVSSSTQQKMTAGIKIGDVENNEKISSSSVPIKEISSVRLVNGSRGGALPSSTGESTPINGSVNNKQEMETSVHELASLAASRVKVSAAKNITAPKSAYQFEVSWRALSDNPSLQTQLLKTIQPETLTQIFKSALSTAMLIDIIKCTASFFKEDTELAVRILNNLVKVPRFDMIVLSLSAMDHSVINKIWNEVFSSKDIKAEHLEAVNKLRPMYCYGKYQTCLQGSNWS</sequence>
<dbReference type="SMART" id="SM00028">
    <property type="entry name" value="TPR"/>
    <property type="match status" value="3"/>
</dbReference>